<evidence type="ECO:0000259" key="9">
    <source>
        <dbReference type="PROSITE" id="PS50893"/>
    </source>
</evidence>
<name>A0A1I4J3T2_9ACTN</name>
<gene>
    <name evidence="11" type="ORF">SAMN04488085_11424</name>
</gene>
<keyword evidence="3" id="KW-0677">Repeat</keyword>
<evidence type="ECO:0000256" key="3">
    <source>
        <dbReference type="ARBA" id="ARBA00022737"/>
    </source>
</evidence>
<dbReference type="PROSITE" id="PS50893">
    <property type="entry name" value="ABC_TRANSPORTER_2"/>
    <property type="match status" value="1"/>
</dbReference>
<dbReference type="Gene3D" id="3.40.50.300">
    <property type="entry name" value="P-loop containing nucleotide triphosphate hydrolases"/>
    <property type="match status" value="1"/>
</dbReference>
<dbReference type="InterPro" id="IPR003593">
    <property type="entry name" value="AAA+_ATPase"/>
</dbReference>
<dbReference type="Pfam" id="PF00005">
    <property type="entry name" value="ABC_tran"/>
    <property type="match status" value="1"/>
</dbReference>
<dbReference type="FunFam" id="3.40.50.300:FF:000425">
    <property type="entry name" value="Probable ABC transporter, ATP-binding subunit"/>
    <property type="match status" value="1"/>
</dbReference>
<accession>A0A1I4J3T2</accession>
<dbReference type="PANTHER" id="PTHR43117">
    <property type="entry name" value="OSMOPROTECTANT IMPORT ATP-BINDING PROTEIN OSMV"/>
    <property type="match status" value="1"/>
</dbReference>
<evidence type="ECO:0000256" key="5">
    <source>
        <dbReference type="ARBA" id="ARBA00022840"/>
    </source>
</evidence>
<organism evidence="11 12">
    <name type="scientific">Geodermatophilus ruber</name>
    <dbReference type="NCBI Taxonomy" id="504800"/>
    <lineage>
        <taxon>Bacteria</taxon>
        <taxon>Bacillati</taxon>
        <taxon>Actinomycetota</taxon>
        <taxon>Actinomycetes</taxon>
        <taxon>Geodermatophilales</taxon>
        <taxon>Geodermatophilaceae</taxon>
        <taxon>Geodermatophilus</taxon>
    </lineage>
</organism>
<dbReference type="GO" id="GO:0016020">
    <property type="term" value="C:membrane"/>
    <property type="evidence" value="ECO:0007669"/>
    <property type="project" value="InterPro"/>
</dbReference>
<evidence type="ECO:0000256" key="7">
    <source>
        <dbReference type="PROSITE-ProRule" id="PRU00703"/>
    </source>
</evidence>
<dbReference type="CDD" id="cd02205">
    <property type="entry name" value="CBS_pair_SF"/>
    <property type="match status" value="1"/>
</dbReference>
<dbReference type="InterPro" id="IPR027417">
    <property type="entry name" value="P-loop_NTPase"/>
</dbReference>
<feature type="domain" description="ABC transporter" evidence="9">
    <location>
        <begin position="16"/>
        <end position="253"/>
    </location>
</feature>
<dbReference type="FunCoup" id="A0A1I4J3T2">
    <property type="interactions" value="68"/>
</dbReference>
<proteinExistence type="inferred from homology"/>
<dbReference type="GO" id="GO:0015418">
    <property type="term" value="F:ABC-type quaternary ammonium compound transporting activity"/>
    <property type="evidence" value="ECO:0007669"/>
    <property type="project" value="UniProtKB-EC"/>
</dbReference>
<dbReference type="PROSITE" id="PS51371">
    <property type="entry name" value="CBS"/>
    <property type="match status" value="1"/>
</dbReference>
<dbReference type="PROSITE" id="PS00211">
    <property type="entry name" value="ABC_TRANSPORTER_1"/>
    <property type="match status" value="1"/>
</dbReference>
<dbReference type="InterPro" id="IPR000644">
    <property type="entry name" value="CBS_dom"/>
</dbReference>
<dbReference type="GO" id="GO:0031460">
    <property type="term" value="P:glycine betaine transport"/>
    <property type="evidence" value="ECO:0007669"/>
    <property type="project" value="InterPro"/>
</dbReference>
<evidence type="ECO:0000256" key="1">
    <source>
        <dbReference type="ARBA" id="ARBA00005417"/>
    </source>
</evidence>
<reference evidence="11 12" key="1">
    <citation type="submission" date="2016-10" db="EMBL/GenBank/DDBJ databases">
        <authorList>
            <person name="de Groot N.N."/>
        </authorList>
    </citation>
    <scope>NUCLEOTIDE SEQUENCE [LARGE SCALE GENOMIC DNA]</scope>
    <source>
        <strain evidence="11 12">DSM 45317</strain>
    </source>
</reference>
<keyword evidence="12" id="KW-1185">Reference proteome</keyword>
<dbReference type="Gene3D" id="3.10.580.10">
    <property type="entry name" value="CBS-domain"/>
    <property type="match status" value="1"/>
</dbReference>
<evidence type="ECO:0000256" key="8">
    <source>
        <dbReference type="SAM" id="MobiDB-lite"/>
    </source>
</evidence>
<dbReference type="SUPFAM" id="SSF52540">
    <property type="entry name" value="P-loop containing nucleoside triphosphate hydrolases"/>
    <property type="match status" value="1"/>
</dbReference>
<keyword evidence="4" id="KW-0547">Nucleotide-binding</keyword>
<keyword evidence="2" id="KW-0813">Transport</keyword>
<dbReference type="InterPro" id="IPR017871">
    <property type="entry name" value="ABC_transporter-like_CS"/>
</dbReference>
<dbReference type="PANTHER" id="PTHR43117:SF4">
    <property type="entry name" value="OSMOPROTECTANT IMPORT ATP-BINDING PROTEIN OSMV"/>
    <property type="match status" value="1"/>
</dbReference>
<feature type="region of interest" description="Disordered" evidence="8">
    <location>
        <begin position="383"/>
        <end position="406"/>
    </location>
</feature>
<dbReference type="InParanoid" id="A0A1I4J3T2"/>
<keyword evidence="7" id="KW-0129">CBS domain</keyword>
<dbReference type="EC" id="7.6.2.9" evidence="6"/>
<sequence length="406" mass="44460">MTERPARTTGSDRPMIRLEHLTKAYPRQPHPAVQDLTLDVPEGEIVVLVGPSGCGKTTTMKMINRIIEPTSGRIVLDGEDVTGADPDQLRRRIGYVIQQIGLFPHRTIAENIGTVPRVLGWNRRRIAARVDELLETIGMDPAVYRDRYPKELSGGQRQRVGVARALSADPDVMLMDEPFGAIDPITRERLQNEFLRLQSEVRKTIVFVTHDIDEAIKMGDRIAILREGSEVVQYDTPERILTAPADEFVSDFIGAGASLKRLNLSRVRDIELSRRPTVGEDATAEEALGVLRASSHPAVLVLDRQGRPRRWLGEADLKRADGRPLTSLGMPPEAVVEPHATLSDALNELIAASYSIATVVDGAGVYQGVVDIDRISDAIRAMRGHGRRPADTAAVEDGVHGPAGSA</sequence>
<evidence type="ECO:0000313" key="11">
    <source>
        <dbReference type="EMBL" id="SFL60791.1"/>
    </source>
</evidence>
<evidence type="ECO:0000256" key="6">
    <source>
        <dbReference type="ARBA" id="ARBA00066388"/>
    </source>
</evidence>
<keyword evidence="5 11" id="KW-0067">ATP-binding</keyword>
<evidence type="ECO:0000313" key="12">
    <source>
        <dbReference type="Proteomes" id="UP000199152"/>
    </source>
</evidence>
<evidence type="ECO:0000259" key="10">
    <source>
        <dbReference type="PROSITE" id="PS51371"/>
    </source>
</evidence>
<dbReference type="SUPFAM" id="SSF54631">
    <property type="entry name" value="CBS-domain pair"/>
    <property type="match status" value="1"/>
</dbReference>
<dbReference type="InterPro" id="IPR046342">
    <property type="entry name" value="CBS_dom_sf"/>
</dbReference>
<comment type="similarity">
    <text evidence="1">Belongs to the ABC transporter superfamily.</text>
</comment>
<evidence type="ECO:0000256" key="2">
    <source>
        <dbReference type="ARBA" id="ARBA00022448"/>
    </source>
</evidence>
<dbReference type="GO" id="GO:0005524">
    <property type="term" value="F:ATP binding"/>
    <property type="evidence" value="ECO:0007669"/>
    <property type="project" value="UniProtKB-KW"/>
</dbReference>
<feature type="domain" description="CBS" evidence="10">
    <location>
        <begin position="329"/>
        <end position="387"/>
    </location>
</feature>
<dbReference type="InterPro" id="IPR005892">
    <property type="entry name" value="Gly-betaine_transp_ATP-bd"/>
</dbReference>
<dbReference type="EMBL" id="FOSW01000014">
    <property type="protein sequence ID" value="SFL60791.1"/>
    <property type="molecule type" value="Genomic_DNA"/>
</dbReference>
<protein>
    <recommendedName>
        <fullName evidence="6">ABC-type quaternary amine transporter</fullName>
        <ecNumber evidence="6">7.6.2.9</ecNumber>
    </recommendedName>
</protein>
<dbReference type="Proteomes" id="UP000199152">
    <property type="component" value="Unassembled WGS sequence"/>
</dbReference>
<dbReference type="AlphaFoldDB" id="A0A1I4J3T2"/>
<dbReference type="Pfam" id="PF00571">
    <property type="entry name" value="CBS"/>
    <property type="match status" value="2"/>
</dbReference>
<dbReference type="OrthoDB" id="9802264at2"/>
<dbReference type="RefSeq" id="WP_091328173.1">
    <property type="nucleotide sequence ID" value="NZ_FOSW01000014.1"/>
</dbReference>
<dbReference type="InterPro" id="IPR003439">
    <property type="entry name" value="ABC_transporter-like_ATP-bd"/>
</dbReference>
<dbReference type="STRING" id="504800.SAMN04488085_11424"/>
<dbReference type="SMART" id="SM00382">
    <property type="entry name" value="AAA"/>
    <property type="match status" value="1"/>
</dbReference>
<evidence type="ECO:0000256" key="4">
    <source>
        <dbReference type="ARBA" id="ARBA00022741"/>
    </source>
</evidence>
<dbReference type="GO" id="GO:0016887">
    <property type="term" value="F:ATP hydrolysis activity"/>
    <property type="evidence" value="ECO:0007669"/>
    <property type="project" value="InterPro"/>
</dbReference>
<dbReference type="NCBIfam" id="TIGR01186">
    <property type="entry name" value="proV"/>
    <property type="match status" value="1"/>
</dbReference>